<keyword evidence="2" id="KW-1185">Reference proteome</keyword>
<dbReference type="Gene3D" id="3.40.50.10600">
    <property type="entry name" value="SpoIIaa-like domains"/>
    <property type="match status" value="1"/>
</dbReference>
<dbReference type="SUPFAM" id="SSF52091">
    <property type="entry name" value="SpoIIaa-like"/>
    <property type="match status" value="1"/>
</dbReference>
<dbReference type="Pfam" id="PF11964">
    <property type="entry name" value="SpoIIAA-like"/>
    <property type="match status" value="1"/>
</dbReference>
<protein>
    <submittedName>
        <fullName evidence="1">STAS/SEC14 domain-containing protein</fullName>
    </submittedName>
</protein>
<dbReference type="EMBL" id="CP069620">
    <property type="protein sequence ID" value="UZH56234.1"/>
    <property type="molecule type" value="Genomic_DNA"/>
</dbReference>
<gene>
    <name evidence="1" type="ORF">JRG66_05050</name>
</gene>
<dbReference type="Proteomes" id="UP001163981">
    <property type="component" value="Chromosome"/>
</dbReference>
<accession>A0ABY6NTJ2</accession>
<dbReference type="InterPro" id="IPR038396">
    <property type="entry name" value="SpoIIAA-like_sf"/>
</dbReference>
<dbReference type="InterPro" id="IPR021866">
    <property type="entry name" value="SpoIIAA-like"/>
</dbReference>
<sequence length="117" mass="13648">MTNSFAFSDDVVGVLIDTELNDEKLEEITNLLEQKMENNLSVSLYLEDESKQGITLLAYLKSLFFHYAHPYSIRKVAIVTDLKWFQRSMEAKDFIIEADLKTFDISDRLDAMNWVMQ</sequence>
<dbReference type="InterPro" id="IPR036513">
    <property type="entry name" value="STAS_dom_sf"/>
</dbReference>
<organism evidence="1 2">
    <name type="scientific">Salinimicrobium tongyeongense</name>
    <dbReference type="NCBI Taxonomy" id="2809707"/>
    <lineage>
        <taxon>Bacteria</taxon>
        <taxon>Pseudomonadati</taxon>
        <taxon>Bacteroidota</taxon>
        <taxon>Flavobacteriia</taxon>
        <taxon>Flavobacteriales</taxon>
        <taxon>Flavobacteriaceae</taxon>
        <taxon>Salinimicrobium</taxon>
    </lineage>
</organism>
<proteinExistence type="predicted"/>
<evidence type="ECO:0000313" key="1">
    <source>
        <dbReference type="EMBL" id="UZH56234.1"/>
    </source>
</evidence>
<reference evidence="1" key="1">
    <citation type="submission" date="2021-02" db="EMBL/GenBank/DDBJ databases">
        <title>Salinimicrobium sp. nov. isolated from seawater in Tongyeong, Republic of Korea.</title>
        <authorList>
            <person name="Lee S.-J."/>
        </authorList>
    </citation>
    <scope>NUCLEOTIDE SEQUENCE</scope>
    <source>
        <strain evidence="1">HN-2-9-2</strain>
    </source>
</reference>
<dbReference type="RefSeq" id="WP_265164703.1">
    <property type="nucleotide sequence ID" value="NZ_CP069620.1"/>
</dbReference>
<name>A0ABY6NTJ2_9FLAO</name>
<evidence type="ECO:0000313" key="2">
    <source>
        <dbReference type="Proteomes" id="UP001163981"/>
    </source>
</evidence>